<sequence>MAVLHRKEEKIQAVLGRLPKKYNSDDFVAMFIKLYSKDWGKIKSAYIKASQDKEPGTVIHMPKPELYLKQILEIFLNQRTEPSTAVTKEEAIATEPIVPKEKKVTKTAKPKSPAKKTVESKPAVETKKAQVSSTEKSSEKIKKAKVALKNEDDEKNTTIKKPKVVVKKKTE</sequence>
<organism evidence="2 3">
    <name type="scientific">Pedobacter insulae</name>
    <dbReference type="NCBI Taxonomy" id="414048"/>
    <lineage>
        <taxon>Bacteria</taxon>
        <taxon>Pseudomonadati</taxon>
        <taxon>Bacteroidota</taxon>
        <taxon>Sphingobacteriia</taxon>
        <taxon>Sphingobacteriales</taxon>
        <taxon>Sphingobacteriaceae</taxon>
        <taxon>Pedobacter</taxon>
    </lineage>
</organism>
<evidence type="ECO:0000313" key="2">
    <source>
        <dbReference type="EMBL" id="SFH45643.1"/>
    </source>
</evidence>
<name>A0A1I3A6A2_9SPHI</name>
<gene>
    <name evidence="2" type="ORF">SAMN04489864_11341</name>
</gene>
<proteinExistence type="predicted"/>
<reference evidence="2 3" key="1">
    <citation type="submission" date="2016-10" db="EMBL/GenBank/DDBJ databases">
        <authorList>
            <person name="de Groot N.N."/>
        </authorList>
    </citation>
    <scope>NUCLEOTIDE SEQUENCE [LARGE SCALE GENOMIC DNA]</scope>
    <source>
        <strain evidence="2 3">DSM 18684</strain>
    </source>
</reference>
<feature type="compositionally biased region" description="Basic and acidic residues" evidence="1">
    <location>
        <begin position="148"/>
        <end position="157"/>
    </location>
</feature>
<feature type="compositionally biased region" description="Basic residues" evidence="1">
    <location>
        <begin position="158"/>
        <end position="171"/>
    </location>
</feature>
<dbReference type="Proteomes" id="UP000199666">
    <property type="component" value="Unassembled WGS sequence"/>
</dbReference>
<feature type="region of interest" description="Disordered" evidence="1">
    <location>
        <begin position="100"/>
        <end position="171"/>
    </location>
</feature>
<accession>A0A1I3A6A2</accession>
<feature type="compositionally biased region" description="Basic and acidic residues" evidence="1">
    <location>
        <begin position="116"/>
        <end position="128"/>
    </location>
</feature>
<dbReference type="EMBL" id="FOPP01000013">
    <property type="protein sequence ID" value="SFH45643.1"/>
    <property type="molecule type" value="Genomic_DNA"/>
</dbReference>
<keyword evidence="3" id="KW-1185">Reference proteome</keyword>
<evidence type="ECO:0000256" key="1">
    <source>
        <dbReference type="SAM" id="MobiDB-lite"/>
    </source>
</evidence>
<dbReference type="RefSeq" id="WP_177217170.1">
    <property type="nucleotide sequence ID" value="NZ_FOPP01000013.1"/>
</dbReference>
<dbReference type="AlphaFoldDB" id="A0A1I3A6A2"/>
<protein>
    <submittedName>
        <fullName evidence="2">Uncharacterized protein</fullName>
    </submittedName>
</protein>
<feature type="compositionally biased region" description="Basic residues" evidence="1">
    <location>
        <begin position="105"/>
        <end position="114"/>
    </location>
</feature>
<evidence type="ECO:0000313" key="3">
    <source>
        <dbReference type="Proteomes" id="UP000199666"/>
    </source>
</evidence>